<proteinExistence type="predicted"/>
<dbReference type="Proteomes" id="UP000320888">
    <property type="component" value="Unassembled WGS sequence"/>
</dbReference>
<evidence type="ECO:0000313" key="1">
    <source>
        <dbReference type="EMBL" id="TSB37012.1"/>
    </source>
</evidence>
<organism evidence="1 2">
    <name type="scientific">Streptomyces benahoarensis</name>
    <dbReference type="NCBI Taxonomy" id="2595054"/>
    <lineage>
        <taxon>Bacteria</taxon>
        <taxon>Bacillati</taxon>
        <taxon>Actinomycetota</taxon>
        <taxon>Actinomycetes</taxon>
        <taxon>Kitasatosporales</taxon>
        <taxon>Streptomycetaceae</taxon>
        <taxon>Streptomyces</taxon>
    </lineage>
</organism>
<dbReference type="RefSeq" id="WP_143943578.1">
    <property type="nucleotide sequence ID" value="NZ_VKLS01000250.1"/>
</dbReference>
<protein>
    <submittedName>
        <fullName evidence="1">Uncharacterized protein</fullName>
    </submittedName>
</protein>
<dbReference type="EMBL" id="VKLS01000250">
    <property type="protein sequence ID" value="TSB37012.1"/>
    <property type="molecule type" value="Genomic_DNA"/>
</dbReference>
<dbReference type="OrthoDB" id="4251122at2"/>
<accession>A0A553Z6F5</accession>
<sequence length="110" mass="12849">MTDTAFHELITVQRYAAHLSDLDTKDRDARLNTIAEFAEFVGRTPDEMIAEIFNEETRKYRKRGFYSDRVKEFSAALDGPRNRQLARGNVIRSFFIANGRRIPPEQPDWI</sequence>
<keyword evidence="2" id="KW-1185">Reference proteome</keyword>
<gene>
    <name evidence="1" type="ORF">FNZ23_18975</name>
</gene>
<dbReference type="AlphaFoldDB" id="A0A553Z6F5"/>
<name>A0A553Z6F5_9ACTN</name>
<comment type="caution">
    <text evidence="1">The sequence shown here is derived from an EMBL/GenBank/DDBJ whole genome shotgun (WGS) entry which is preliminary data.</text>
</comment>
<reference evidence="1 2" key="1">
    <citation type="submission" date="2019-07" db="EMBL/GenBank/DDBJ databases">
        <title>Draft genome for Streptomyces benahoarensis MZ03-48.</title>
        <authorList>
            <person name="Gonzalez-Pimentel J.L."/>
        </authorList>
    </citation>
    <scope>NUCLEOTIDE SEQUENCE [LARGE SCALE GENOMIC DNA]</scope>
    <source>
        <strain evidence="1 2">MZ03-48</strain>
    </source>
</reference>
<evidence type="ECO:0000313" key="2">
    <source>
        <dbReference type="Proteomes" id="UP000320888"/>
    </source>
</evidence>